<dbReference type="Proteomes" id="UP000812966">
    <property type="component" value="Unassembled WGS sequence"/>
</dbReference>
<reference evidence="2" key="1">
    <citation type="submission" date="2020-04" db="EMBL/GenBank/DDBJ databases">
        <title>Analysis of mating type loci in Filobasidium floriforme.</title>
        <authorList>
            <person name="Nowrousian M."/>
        </authorList>
    </citation>
    <scope>NUCLEOTIDE SEQUENCE</scope>
    <source>
        <strain evidence="2">CBS 6242</strain>
    </source>
</reference>
<name>A0A8K0JTJ3_9TREE</name>
<feature type="compositionally biased region" description="Low complexity" evidence="1">
    <location>
        <begin position="70"/>
        <end position="85"/>
    </location>
</feature>
<feature type="region of interest" description="Disordered" evidence="1">
    <location>
        <begin position="543"/>
        <end position="571"/>
    </location>
</feature>
<protein>
    <submittedName>
        <fullName evidence="2">Uncharacterized protein</fullName>
    </submittedName>
</protein>
<feature type="region of interest" description="Disordered" evidence="1">
    <location>
        <begin position="65"/>
        <end position="85"/>
    </location>
</feature>
<evidence type="ECO:0000313" key="3">
    <source>
        <dbReference type="Proteomes" id="UP000812966"/>
    </source>
</evidence>
<evidence type="ECO:0000313" key="2">
    <source>
        <dbReference type="EMBL" id="KAG7575471.1"/>
    </source>
</evidence>
<keyword evidence="3" id="KW-1185">Reference proteome</keyword>
<dbReference type="EMBL" id="JABELV010000003">
    <property type="protein sequence ID" value="KAG7575471.1"/>
    <property type="molecule type" value="Genomic_DNA"/>
</dbReference>
<proteinExistence type="predicted"/>
<sequence>MYMPTCEGEMFTAFVLAPQLLISLTENSNLNHMDATTINPIEGQWVLNEANELVWVPVPTPSFEEQLQESSSAQTQHSHSGQGHSSLNAYLPESAFLAHYAEHYFDRTAGSHTTTPYNTQQVNSELFASSHHNEGSSIAAPQTFYGRVSFSSYPFQPHGQRFGLPPPLIDLPNQSRPFPPMNIVLHSYYVRTAAHKVHPRPLYNYVFSSDPSSPTRLTGPRDRLTGRRVTEANRYERSWLHGPTCSVGVSPHSERCEPYNLIFRSLLATWMSDLGASIGAYAPIQTCIDQGQQSQNPQVYLPTACDNTSNHAFLSPLYPPPTFQGQDMCPQSQEQSSDLLTTSCPVFPAQNATTFYFADCEQTQLIRPGMLVPQSHVSGDCDVSLYGSDTKSRSTSTQGEQFIQGPAVLTGSPYESDTATNVNLEDLKLMSKHDQCNATEQDTVGGWRRWDKHSRKWLDKNHLTGREAGLLEAVQAAFNDGKNFFEYKEATGYCARCPKNSSHLVLRDRSTKRGFFCRPCRDNSRPNSKRRRKQHQVMVALTVTSSDGSHDVESHLSSGNQEEPSVLPQSGGIDNALYSRPILPTPLAAATSDSLSEYTAPTFYGPRVASQTHLPSVPGYLVLRSTEHIPQNLYSLEARFDTHGTNWFLDAVEEVHRQDFLTITFESKFSEAEQIDAALRDLKLVDKHFVTNSMVPFALRLDDSYLSQPQFVNGQSSEMTESFYHVQHGLWEYCDDAILTLDGYNANYRVKGQNERNVTIEKLNFSDSLVECILPFHRGPHYPYLDGDGNPLGLLTAEEAVHLLNLPPRPSVFQTYNDSSSYPPKGSTFHPSILPSYTSGIDSSVEGIYTNSPSSGYTLSPSATVEPGLTTFSWTEPSSKNDYGAKASTDAGAGHLGNKKTTRRGAKTIAVAKYDAPSRHIWKLFSGGHDDKELYRLVTEALTSTETTEAFMRGNDPIYYCRCSQRDCSLILLRRKPIKSDVVTRRCARCTRDGKNDLIPSSTTSTAVPPEMDTMWPECDVAQGSFMPTLVSTQGSDALSGISGQFVDHPRDYELAENARRIDKPQVSKIIDILVKMGVFEVGQADEKHSELVGLISEGLCKGNTRVAFAGTSVKYNVCGAMGTYLNEDEPCRNVLVYLDGPLACHPCMKRKDARERRKRNARAKAKAVTLPHS</sequence>
<accession>A0A8K0JTJ3</accession>
<evidence type="ECO:0000256" key="1">
    <source>
        <dbReference type="SAM" id="MobiDB-lite"/>
    </source>
</evidence>
<organism evidence="2 3">
    <name type="scientific">Filobasidium floriforme</name>
    <dbReference type="NCBI Taxonomy" id="5210"/>
    <lineage>
        <taxon>Eukaryota</taxon>
        <taxon>Fungi</taxon>
        <taxon>Dikarya</taxon>
        <taxon>Basidiomycota</taxon>
        <taxon>Agaricomycotina</taxon>
        <taxon>Tremellomycetes</taxon>
        <taxon>Filobasidiales</taxon>
        <taxon>Filobasidiaceae</taxon>
        <taxon>Filobasidium</taxon>
    </lineage>
</organism>
<dbReference type="AlphaFoldDB" id="A0A8K0JTJ3"/>
<comment type="caution">
    <text evidence="2">The sequence shown here is derived from an EMBL/GenBank/DDBJ whole genome shotgun (WGS) entry which is preliminary data.</text>
</comment>
<gene>
    <name evidence="2" type="ORF">FFLO_00290</name>
</gene>